<dbReference type="Proteomes" id="UP000244755">
    <property type="component" value="Chromosome 1"/>
</dbReference>
<evidence type="ECO:0000256" key="3">
    <source>
        <dbReference type="ARBA" id="ARBA00022723"/>
    </source>
</evidence>
<keyword evidence="13" id="KW-1185">Reference proteome</keyword>
<keyword evidence="3" id="KW-0479">Metal-binding</keyword>
<evidence type="ECO:0000256" key="5">
    <source>
        <dbReference type="ARBA" id="ARBA00022840"/>
    </source>
</evidence>
<name>A0A2R4WJT5_9HYPH</name>
<dbReference type="InterPro" id="IPR048445">
    <property type="entry name" value="DncV-like_NTFase"/>
</dbReference>
<evidence type="ECO:0000256" key="4">
    <source>
        <dbReference type="ARBA" id="ARBA00022741"/>
    </source>
</evidence>
<dbReference type="GO" id="GO:0051607">
    <property type="term" value="P:defense response to virus"/>
    <property type="evidence" value="ECO:0007669"/>
    <property type="project" value="UniProtKB-KW"/>
</dbReference>
<reference evidence="12 13" key="1">
    <citation type="submission" date="2018-04" db="EMBL/GenBank/DDBJ databases">
        <title>Methylobacterium sp. PR1016A genome.</title>
        <authorList>
            <person name="Park W."/>
        </authorList>
    </citation>
    <scope>NUCLEOTIDE SEQUENCE [LARGE SCALE GENOMIC DNA]</scope>
    <source>
        <strain evidence="12 13">PR1016A</strain>
    </source>
</reference>
<dbReference type="OrthoDB" id="1118920at2"/>
<dbReference type="GO" id="GO:0009117">
    <property type="term" value="P:nucleotide metabolic process"/>
    <property type="evidence" value="ECO:0007669"/>
    <property type="project" value="UniProtKB-KW"/>
</dbReference>
<sequence length="419" mass="46360">MNHFRHPMDLDPFASALDAVMADIAISVQLPPGLHAKAGGRYEAIRDYAERPGSPLNGRILRFYPQGSMAIDATTSTRGTDDEYDLDIVAALDLDPQSDPDAVLDLLYRSLEGYPTSQKVERQTRCVTVRYADRMHVDVTPAVRLGYGAERVSHIFHAHPDQPASKHFHVPMNAYGFAEWYQARTPLERRFAAAFNKRLHEAYGMEVRADAEVDEILDQVPIIVKAVATVALQLLKRHRNVAYAGVKGRIPPSVMLSCFAGHASQPGLPLTDMVIRLARAVASSLRAASNRRERIKVVNPVHTDDCFTDRWPENLAQQDDYAAKLTDLADGLAWIKQHGSSLEDIQDWLRERFGSHVVSTSVRRFNDRTGRAVQSGLHAYTPRGGLYVPSRPALVGVGAVAAAAPVSASSHTFRGGRRW</sequence>
<evidence type="ECO:0000256" key="8">
    <source>
        <dbReference type="ARBA" id="ARBA00023118"/>
    </source>
</evidence>
<dbReference type="RefSeq" id="WP_099953671.1">
    <property type="nucleotide sequence ID" value="NZ_CP028843.1"/>
</dbReference>
<dbReference type="EMBL" id="CP028843">
    <property type="protein sequence ID" value="AWB21800.1"/>
    <property type="molecule type" value="Genomic_DNA"/>
</dbReference>
<dbReference type="AlphaFoldDB" id="A0A2R4WJT5"/>
<keyword evidence="4" id="KW-0547">Nucleotide-binding</keyword>
<evidence type="ECO:0000313" key="13">
    <source>
        <dbReference type="Proteomes" id="UP000244755"/>
    </source>
</evidence>
<dbReference type="GO" id="GO:0046872">
    <property type="term" value="F:metal ion binding"/>
    <property type="evidence" value="ECO:0007669"/>
    <property type="project" value="UniProtKB-KW"/>
</dbReference>
<evidence type="ECO:0000256" key="1">
    <source>
        <dbReference type="ARBA" id="ARBA00022679"/>
    </source>
</evidence>
<keyword evidence="6" id="KW-0460">Magnesium</keyword>
<evidence type="ECO:0000256" key="6">
    <source>
        <dbReference type="ARBA" id="ARBA00022842"/>
    </source>
</evidence>
<accession>A0A2R4WJT5</accession>
<dbReference type="Pfam" id="PF21654">
    <property type="entry name" value="DncV-like_NTFase"/>
    <property type="match status" value="1"/>
</dbReference>
<protein>
    <recommendedName>
        <fullName evidence="9">Cyclic GMP-AMP synthase</fullName>
    </recommendedName>
</protein>
<comment type="catalytic activity">
    <reaction evidence="10">
        <text>GTP + ATP = 3',3'-cGAMP + 2 diphosphate</text>
        <dbReference type="Rhea" id="RHEA:35647"/>
        <dbReference type="ChEBI" id="CHEBI:30616"/>
        <dbReference type="ChEBI" id="CHEBI:33019"/>
        <dbReference type="ChEBI" id="CHEBI:37565"/>
        <dbReference type="ChEBI" id="CHEBI:71501"/>
    </reaction>
    <physiologicalReaction direction="left-to-right" evidence="10">
        <dbReference type="Rhea" id="RHEA:35648"/>
    </physiologicalReaction>
</comment>
<dbReference type="InterPro" id="IPR006116">
    <property type="entry name" value="NT_2-5OAS_ClassI-CCAase"/>
</dbReference>
<keyword evidence="7" id="KW-0546">Nucleotide metabolism</keyword>
<keyword evidence="5" id="KW-0067">ATP-binding</keyword>
<evidence type="ECO:0000313" key="12">
    <source>
        <dbReference type="EMBL" id="AWB21800.1"/>
    </source>
</evidence>
<evidence type="ECO:0000256" key="9">
    <source>
        <dbReference type="ARBA" id="ARBA00044145"/>
    </source>
</evidence>
<feature type="domain" description="Cyclic GMP-AMP synthase DncV-like nucleotidyltransferase" evidence="11">
    <location>
        <begin position="62"/>
        <end position="140"/>
    </location>
</feature>
<dbReference type="GO" id="GO:0016779">
    <property type="term" value="F:nucleotidyltransferase activity"/>
    <property type="evidence" value="ECO:0007669"/>
    <property type="project" value="UniProtKB-KW"/>
</dbReference>
<gene>
    <name evidence="12" type="ORF">DA075_13445</name>
</gene>
<organism evidence="12 13">
    <name type="scientific">Methylobacterium currus</name>
    <dbReference type="NCBI Taxonomy" id="2051553"/>
    <lineage>
        <taxon>Bacteria</taxon>
        <taxon>Pseudomonadati</taxon>
        <taxon>Pseudomonadota</taxon>
        <taxon>Alphaproteobacteria</taxon>
        <taxon>Hyphomicrobiales</taxon>
        <taxon>Methylobacteriaceae</taxon>
        <taxon>Methylobacterium</taxon>
    </lineage>
</organism>
<evidence type="ECO:0000256" key="10">
    <source>
        <dbReference type="ARBA" id="ARBA00048304"/>
    </source>
</evidence>
<evidence type="ECO:0000256" key="7">
    <source>
        <dbReference type="ARBA" id="ARBA00023080"/>
    </source>
</evidence>
<dbReference type="CDD" id="cd05400">
    <property type="entry name" value="NT_2-5OAS_ClassI-CCAase"/>
    <property type="match status" value="1"/>
</dbReference>
<proteinExistence type="predicted"/>
<keyword evidence="2" id="KW-0548">Nucleotidyltransferase</keyword>
<dbReference type="KEGG" id="mee:DA075_13445"/>
<evidence type="ECO:0000259" key="11">
    <source>
        <dbReference type="Pfam" id="PF21654"/>
    </source>
</evidence>
<keyword evidence="8" id="KW-0051">Antiviral defense</keyword>
<evidence type="ECO:0000256" key="2">
    <source>
        <dbReference type="ARBA" id="ARBA00022695"/>
    </source>
</evidence>
<dbReference type="GO" id="GO:0005524">
    <property type="term" value="F:ATP binding"/>
    <property type="evidence" value="ECO:0007669"/>
    <property type="project" value="UniProtKB-KW"/>
</dbReference>
<keyword evidence="1 12" id="KW-0808">Transferase</keyword>